<organism evidence="2 3">
    <name type="scientific">Amycolatopsis minnesotensis</name>
    <dbReference type="NCBI Taxonomy" id="337894"/>
    <lineage>
        <taxon>Bacteria</taxon>
        <taxon>Bacillati</taxon>
        <taxon>Actinomycetota</taxon>
        <taxon>Actinomycetes</taxon>
        <taxon>Pseudonocardiales</taxon>
        <taxon>Pseudonocardiaceae</taxon>
        <taxon>Amycolatopsis</taxon>
    </lineage>
</organism>
<proteinExistence type="predicted"/>
<evidence type="ECO:0000313" key="2">
    <source>
        <dbReference type="EMBL" id="GAA1945647.1"/>
    </source>
</evidence>
<gene>
    <name evidence="2" type="ORF">GCM10009754_11820</name>
</gene>
<keyword evidence="3" id="KW-1185">Reference proteome</keyword>
<sequence>MDVGRADAGDRERQRAEKAVFGHRGGSGGWSIHGVLPPKFFAKGRLNTLWSHSLRIAGKRYRALKN</sequence>
<reference evidence="2 3" key="1">
    <citation type="journal article" date="2019" name="Int. J. Syst. Evol. Microbiol.">
        <title>The Global Catalogue of Microorganisms (GCM) 10K type strain sequencing project: providing services to taxonomists for standard genome sequencing and annotation.</title>
        <authorList>
            <consortium name="The Broad Institute Genomics Platform"/>
            <consortium name="The Broad Institute Genome Sequencing Center for Infectious Disease"/>
            <person name="Wu L."/>
            <person name="Ma J."/>
        </authorList>
    </citation>
    <scope>NUCLEOTIDE SEQUENCE [LARGE SCALE GENOMIC DNA]</scope>
    <source>
        <strain evidence="2 3">JCM 14545</strain>
    </source>
</reference>
<evidence type="ECO:0000256" key="1">
    <source>
        <dbReference type="SAM" id="MobiDB-lite"/>
    </source>
</evidence>
<name>A0ABN2Q6G8_9PSEU</name>
<evidence type="ECO:0000313" key="3">
    <source>
        <dbReference type="Proteomes" id="UP001501116"/>
    </source>
</evidence>
<dbReference type="Proteomes" id="UP001501116">
    <property type="component" value="Unassembled WGS sequence"/>
</dbReference>
<protein>
    <submittedName>
        <fullName evidence="2">Uncharacterized protein</fullName>
    </submittedName>
</protein>
<comment type="caution">
    <text evidence="2">The sequence shown here is derived from an EMBL/GenBank/DDBJ whole genome shotgun (WGS) entry which is preliminary data.</text>
</comment>
<accession>A0ABN2Q6G8</accession>
<feature type="region of interest" description="Disordered" evidence="1">
    <location>
        <begin position="1"/>
        <end position="22"/>
    </location>
</feature>
<dbReference type="EMBL" id="BAAANN010000004">
    <property type="protein sequence ID" value="GAA1945647.1"/>
    <property type="molecule type" value="Genomic_DNA"/>
</dbReference>
<feature type="compositionally biased region" description="Basic and acidic residues" evidence="1">
    <location>
        <begin position="1"/>
        <end position="20"/>
    </location>
</feature>